<accession>A0A3Q7IKE6</accession>
<keyword evidence="1" id="KW-0732">Signal</keyword>
<dbReference type="Gramene" id="Solyc10g080270.1.1">
    <property type="protein sequence ID" value="Solyc10g080270.1.1.1"/>
    <property type="gene ID" value="Solyc10g080270.1"/>
</dbReference>
<dbReference type="InParanoid" id="A0A3Q7IKE6"/>
<evidence type="ECO:0000313" key="3">
    <source>
        <dbReference type="Proteomes" id="UP000004994"/>
    </source>
</evidence>
<dbReference type="Proteomes" id="UP000004994">
    <property type="component" value="Chromosome 10"/>
</dbReference>
<dbReference type="PANTHER" id="PTHR36616">
    <property type="entry name" value="BNAC07G32700D PROTEIN"/>
    <property type="match status" value="1"/>
</dbReference>
<keyword evidence="3" id="KW-1185">Reference proteome</keyword>
<reference evidence="2" key="1">
    <citation type="journal article" date="2012" name="Nature">
        <title>The tomato genome sequence provides insights into fleshy fruit evolution.</title>
        <authorList>
            <consortium name="Tomato Genome Consortium"/>
        </authorList>
    </citation>
    <scope>NUCLEOTIDE SEQUENCE [LARGE SCALE GENOMIC DNA]</scope>
    <source>
        <strain evidence="2">cv. Heinz 1706</strain>
    </source>
</reference>
<dbReference type="PaxDb" id="4081-Solyc10g080270.1.1"/>
<dbReference type="AlphaFoldDB" id="A0A3Q7IKE6"/>
<proteinExistence type="predicted"/>
<evidence type="ECO:0008006" key="4">
    <source>
        <dbReference type="Google" id="ProtNLM"/>
    </source>
</evidence>
<evidence type="ECO:0000256" key="1">
    <source>
        <dbReference type="SAM" id="SignalP"/>
    </source>
</evidence>
<organism evidence="2">
    <name type="scientific">Solanum lycopersicum</name>
    <name type="common">Tomato</name>
    <name type="synonym">Lycopersicon esculentum</name>
    <dbReference type="NCBI Taxonomy" id="4081"/>
    <lineage>
        <taxon>Eukaryota</taxon>
        <taxon>Viridiplantae</taxon>
        <taxon>Streptophyta</taxon>
        <taxon>Embryophyta</taxon>
        <taxon>Tracheophyta</taxon>
        <taxon>Spermatophyta</taxon>
        <taxon>Magnoliopsida</taxon>
        <taxon>eudicotyledons</taxon>
        <taxon>Gunneridae</taxon>
        <taxon>Pentapetalae</taxon>
        <taxon>asterids</taxon>
        <taxon>lamiids</taxon>
        <taxon>Solanales</taxon>
        <taxon>Solanaceae</taxon>
        <taxon>Solanoideae</taxon>
        <taxon>Solaneae</taxon>
        <taxon>Solanum</taxon>
        <taxon>Solanum subgen. Lycopersicon</taxon>
    </lineage>
</organism>
<feature type="chain" id="PRO_5018713437" description="Secreted protein" evidence="1">
    <location>
        <begin position="19"/>
        <end position="76"/>
    </location>
</feature>
<reference evidence="2" key="2">
    <citation type="submission" date="2019-01" db="UniProtKB">
        <authorList>
            <consortium name="EnsemblPlants"/>
        </authorList>
    </citation>
    <scope>IDENTIFICATION</scope>
    <source>
        <strain evidence="2">cv. Heinz 1706</strain>
    </source>
</reference>
<name>A0A3Q7IKE6_SOLLC</name>
<evidence type="ECO:0000313" key="2">
    <source>
        <dbReference type="EnsemblPlants" id="Solyc10g080270.1.1.1"/>
    </source>
</evidence>
<dbReference type="EnsemblPlants" id="Solyc10g080270.1.1">
    <property type="protein sequence ID" value="Solyc10g080270.1.1.1"/>
    <property type="gene ID" value="Solyc10g080270.1"/>
</dbReference>
<sequence>MMQMLLAAAFMAAPLTLFLPPFRSLNSFVESLEFLHHETTSICNLNTVLRFRDFFSRYMDIPHVLLLSSPPPPTLR</sequence>
<protein>
    <recommendedName>
        <fullName evidence="4">Secreted protein</fullName>
    </recommendedName>
</protein>
<feature type="signal peptide" evidence="1">
    <location>
        <begin position="1"/>
        <end position="18"/>
    </location>
</feature>
<dbReference type="PANTHER" id="PTHR36616:SF5">
    <property type="entry name" value="DIS3-EXONUCLEASE-LIKE PROTEIN"/>
    <property type="match status" value="1"/>
</dbReference>